<dbReference type="SMART" id="SM00460">
    <property type="entry name" value="TGc"/>
    <property type="match status" value="1"/>
</dbReference>
<feature type="region of interest" description="Disordered" evidence="1">
    <location>
        <begin position="1"/>
        <end position="20"/>
    </location>
</feature>
<gene>
    <name evidence="4" type="ORF">THIARS_90059</name>
</gene>
<dbReference type="EMBL" id="FLMQ01000058">
    <property type="protein sequence ID" value="SBP89909.1"/>
    <property type="molecule type" value="Genomic_DNA"/>
</dbReference>
<name>A0A238D9I0_THIDL</name>
<dbReference type="Pfam" id="PF01841">
    <property type="entry name" value="Transglut_core"/>
    <property type="match status" value="1"/>
</dbReference>
<protein>
    <submittedName>
        <fullName evidence="4">Putative Cysteine proteinase</fullName>
    </submittedName>
</protein>
<dbReference type="InterPro" id="IPR002931">
    <property type="entry name" value="Transglutaminase-like"/>
</dbReference>
<accession>A0A238D9I0</accession>
<dbReference type="PANTHER" id="PTHR42736:SF1">
    <property type="entry name" value="PROTEIN-GLUTAMINE GAMMA-GLUTAMYLTRANSFERASE"/>
    <property type="match status" value="1"/>
</dbReference>
<dbReference type="AlphaFoldDB" id="A0A238D9I0"/>
<dbReference type="InterPro" id="IPR052901">
    <property type="entry name" value="Bact_TGase-like"/>
</dbReference>
<feature type="transmembrane region" description="Helical" evidence="2">
    <location>
        <begin position="86"/>
        <end position="103"/>
    </location>
</feature>
<feature type="transmembrane region" description="Helical" evidence="2">
    <location>
        <begin position="134"/>
        <end position="152"/>
    </location>
</feature>
<dbReference type="SUPFAM" id="SSF54001">
    <property type="entry name" value="Cysteine proteinases"/>
    <property type="match status" value="1"/>
</dbReference>
<evidence type="ECO:0000256" key="1">
    <source>
        <dbReference type="SAM" id="MobiDB-lite"/>
    </source>
</evidence>
<evidence type="ECO:0000259" key="3">
    <source>
        <dbReference type="SMART" id="SM00460"/>
    </source>
</evidence>
<feature type="transmembrane region" description="Helical" evidence="2">
    <location>
        <begin position="40"/>
        <end position="56"/>
    </location>
</feature>
<evidence type="ECO:0000313" key="5">
    <source>
        <dbReference type="Proteomes" id="UP000214566"/>
    </source>
</evidence>
<feature type="transmembrane region" description="Helical" evidence="2">
    <location>
        <begin position="594"/>
        <end position="615"/>
    </location>
</feature>
<dbReference type="Gene3D" id="3.10.620.30">
    <property type="match status" value="1"/>
</dbReference>
<keyword evidence="2" id="KW-0472">Membrane</keyword>
<sequence>MGRQAGRQAPRPEAMQAARGSKLPRRWLAQLRGLPRDARDTLFLLAVAGITLVPLTPHLPPWAGLGAAALLAWRAVLAWRSRPLPARWMLAALLIAGAGLTLWQFRTIFGRDPGIALVSLLLGLKALETRNRRDTYVLFYVGFFGVSANFLYSQSAFTAGWMLLATAGWITALINANLPAGEPPLRQRFGLTLKLLAFGTPAMVVLFLLFPRFAGPLWALPSSAGSATGLTDRMDAGSIASLARDDSVAFRVKFHGPRPPERELYWRGPVLTLFNGQQWSPLPVTPLELRPGYDPPRKLRTQGPGVRYTITMQPSQQPFVFALDAAEGAPTLRGQPQTEVYQLSDLQLRANHPITQLTRYDLTSYPQFSYGPRTLSRHFEADLELPPGDDPRTVALGERLARKAQAEGGGPLQVAQAALQMFRREPFRYTLDPGPYPGRNQVDDFLFDRRVGFCEHYAQAFVVLMRAAGIPARVVTGYQGGRENPIDHTWVVRQSDAHAWAEYWVAGRGWLRADPTAMVDPARVDRSGQTLAAREPLLGVAAFGPRDTALLLRLRNLGDALNNSWNQWILDYGQARQYALLRKLGMNQPDWRQLSALTLAALSLAVSVMGLLLVWERRRTDPWSDAYARLRKRLGEYGIAGTPADAPLTLAARVRRSALPPGAVASACALLQDLERWRYAAPSQARTQRQRLAQLRRAVRRWRPIP</sequence>
<reference evidence="4 5" key="1">
    <citation type="submission" date="2016-06" db="EMBL/GenBank/DDBJ databases">
        <authorList>
            <person name="Kjaerup R.B."/>
            <person name="Dalgaard T.S."/>
            <person name="Juul-Madsen H.R."/>
        </authorList>
    </citation>
    <scope>NUCLEOTIDE SEQUENCE [LARGE SCALE GENOMIC DNA]</scope>
    <source>
        <strain evidence="4 5">DSM 16361</strain>
    </source>
</reference>
<organism evidence="4 5">
    <name type="scientific">Thiomonas delicata</name>
    <name type="common">Thiomonas cuprina</name>
    <dbReference type="NCBI Taxonomy" id="364030"/>
    <lineage>
        <taxon>Bacteria</taxon>
        <taxon>Pseudomonadati</taxon>
        <taxon>Pseudomonadota</taxon>
        <taxon>Betaproteobacteria</taxon>
        <taxon>Burkholderiales</taxon>
        <taxon>Thiomonas</taxon>
    </lineage>
</organism>
<feature type="domain" description="Transglutaminase-like" evidence="3">
    <location>
        <begin position="446"/>
        <end position="517"/>
    </location>
</feature>
<dbReference type="Proteomes" id="UP000214566">
    <property type="component" value="Unassembled WGS sequence"/>
</dbReference>
<dbReference type="PANTHER" id="PTHR42736">
    <property type="entry name" value="PROTEIN-GLUTAMINE GAMMA-GLUTAMYLTRANSFERASE"/>
    <property type="match status" value="1"/>
</dbReference>
<keyword evidence="2" id="KW-0812">Transmembrane</keyword>
<proteinExistence type="predicted"/>
<evidence type="ECO:0000313" key="4">
    <source>
        <dbReference type="EMBL" id="SBP89909.1"/>
    </source>
</evidence>
<keyword evidence="5" id="KW-1185">Reference proteome</keyword>
<keyword evidence="2" id="KW-1133">Transmembrane helix</keyword>
<dbReference type="InterPro" id="IPR021878">
    <property type="entry name" value="TgpA_N"/>
</dbReference>
<feature type="transmembrane region" description="Helical" evidence="2">
    <location>
        <begin position="190"/>
        <end position="210"/>
    </location>
</feature>
<dbReference type="Pfam" id="PF11992">
    <property type="entry name" value="TgpA_N"/>
    <property type="match status" value="1"/>
</dbReference>
<evidence type="ECO:0000256" key="2">
    <source>
        <dbReference type="SAM" id="Phobius"/>
    </source>
</evidence>
<feature type="transmembrane region" description="Helical" evidence="2">
    <location>
        <begin position="158"/>
        <end position="178"/>
    </location>
</feature>
<dbReference type="InterPro" id="IPR038765">
    <property type="entry name" value="Papain-like_cys_pep_sf"/>
</dbReference>